<evidence type="ECO:0000256" key="9">
    <source>
        <dbReference type="ARBA" id="ARBA00023010"/>
    </source>
</evidence>
<feature type="compositionally biased region" description="Basic and acidic residues" evidence="11">
    <location>
        <begin position="118"/>
        <end position="153"/>
    </location>
</feature>
<dbReference type="InterPro" id="IPR004728">
    <property type="entry name" value="Sec62"/>
</dbReference>
<evidence type="ECO:0000256" key="6">
    <source>
        <dbReference type="ARBA" id="ARBA00022824"/>
    </source>
</evidence>
<keyword evidence="5 12" id="KW-0812">Transmembrane</keyword>
<feature type="region of interest" description="Disordered" evidence="11">
    <location>
        <begin position="284"/>
        <end position="309"/>
    </location>
</feature>
<feature type="transmembrane region" description="Helical" evidence="12">
    <location>
        <begin position="189"/>
        <end position="208"/>
    </location>
</feature>
<sequence>MDEQVAQPSKEDYAVAKFLRFNVPVRDGKLVGMPVKCFIASKAIDALLESKWSAKNAKKDPLFTTRKSCEVFCNNLLCMGLFHRAEKVERRKDKSKKKKKETEEESLDESKKSKKAKKDTVETSDKERIEEVERKEEEKKEVKKEEKKDDEKKKKEKKVKLNMHEDQKFVDADDQFYVWIYDPVPLKTFLIGLLMVLGAIALCMFPLWPEFVRVGVYYISLAAAGFVGFILGLAVVRLILFCIIWGFTFGKHHFWFLPNLTEDVGILESFQPLYKHDVYTSDTKTDKKKDETTDKTSSSTINETTEPEKTEKIIKSVIKNIEESASEQDEFEIVDRTDLDDESQPNETDEALEEEAIDTDEQNEETDEQNDSETNNDNITPESKKDK</sequence>
<protein>
    <recommendedName>
        <fullName evidence="3">Translocation protein SEC62</fullName>
    </recommendedName>
</protein>
<keyword evidence="14" id="KW-1185">Reference proteome</keyword>
<keyword evidence="7" id="KW-0653">Protein transport</keyword>
<dbReference type="EMBL" id="JAZGQO010000010">
    <property type="protein sequence ID" value="KAK6176406.1"/>
    <property type="molecule type" value="Genomic_DNA"/>
</dbReference>
<evidence type="ECO:0000256" key="3">
    <source>
        <dbReference type="ARBA" id="ARBA00021257"/>
    </source>
</evidence>
<proteinExistence type="inferred from homology"/>
<dbReference type="Pfam" id="PF03839">
    <property type="entry name" value="Sec62"/>
    <property type="match status" value="1"/>
</dbReference>
<dbReference type="Proteomes" id="UP001347796">
    <property type="component" value="Unassembled WGS sequence"/>
</dbReference>
<feature type="region of interest" description="Disordered" evidence="11">
    <location>
        <begin position="89"/>
        <end position="157"/>
    </location>
</feature>
<feature type="region of interest" description="Disordered" evidence="11">
    <location>
        <begin position="325"/>
        <end position="387"/>
    </location>
</feature>
<dbReference type="AlphaFoldDB" id="A0AAN8JIQ6"/>
<comment type="similarity">
    <text evidence="2">Belongs to the SEC62 family.</text>
</comment>
<keyword evidence="9" id="KW-0811">Translocation</keyword>
<feature type="compositionally biased region" description="Low complexity" evidence="11">
    <location>
        <begin position="295"/>
        <end position="304"/>
    </location>
</feature>
<keyword evidence="10 12" id="KW-0472">Membrane</keyword>
<feature type="transmembrane region" description="Helical" evidence="12">
    <location>
        <begin position="214"/>
        <end position="247"/>
    </location>
</feature>
<comment type="subcellular location">
    <subcellularLocation>
        <location evidence="1">Endoplasmic reticulum membrane</location>
        <topology evidence="1">Multi-pass membrane protein</topology>
    </subcellularLocation>
</comment>
<feature type="compositionally biased region" description="Basic and acidic residues" evidence="11">
    <location>
        <begin position="284"/>
        <end position="294"/>
    </location>
</feature>
<feature type="compositionally biased region" description="Acidic residues" evidence="11">
    <location>
        <begin position="325"/>
        <end position="371"/>
    </location>
</feature>
<accession>A0AAN8JIQ6</accession>
<comment type="caution">
    <text evidence="13">The sequence shown here is derived from an EMBL/GenBank/DDBJ whole genome shotgun (WGS) entry which is preliminary data.</text>
</comment>
<evidence type="ECO:0000256" key="1">
    <source>
        <dbReference type="ARBA" id="ARBA00004477"/>
    </source>
</evidence>
<dbReference type="PANTHER" id="PTHR12443">
    <property type="entry name" value="TRANSLOCATION PROTEIN SEC62"/>
    <property type="match status" value="1"/>
</dbReference>
<keyword evidence="8 12" id="KW-1133">Transmembrane helix</keyword>
<evidence type="ECO:0000313" key="13">
    <source>
        <dbReference type="EMBL" id="KAK6176406.1"/>
    </source>
</evidence>
<dbReference type="GO" id="GO:0005789">
    <property type="term" value="C:endoplasmic reticulum membrane"/>
    <property type="evidence" value="ECO:0007669"/>
    <property type="project" value="UniProtKB-SubCell"/>
</dbReference>
<evidence type="ECO:0000256" key="2">
    <source>
        <dbReference type="ARBA" id="ARBA00010604"/>
    </source>
</evidence>
<name>A0AAN8JIQ6_PATCE</name>
<evidence type="ECO:0000256" key="7">
    <source>
        <dbReference type="ARBA" id="ARBA00022927"/>
    </source>
</evidence>
<evidence type="ECO:0000313" key="14">
    <source>
        <dbReference type="Proteomes" id="UP001347796"/>
    </source>
</evidence>
<keyword evidence="6" id="KW-0256">Endoplasmic reticulum</keyword>
<dbReference type="PANTHER" id="PTHR12443:SF9">
    <property type="entry name" value="TRANSLOCATION PROTEIN SEC62"/>
    <property type="match status" value="1"/>
</dbReference>
<dbReference type="GO" id="GO:0031204">
    <property type="term" value="P:post-translational protein targeting to membrane, translocation"/>
    <property type="evidence" value="ECO:0007669"/>
    <property type="project" value="TreeGrafter"/>
</dbReference>
<evidence type="ECO:0000256" key="11">
    <source>
        <dbReference type="SAM" id="MobiDB-lite"/>
    </source>
</evidence>
<organism evidence="13 14">
    <name type="scientific">Patella caerulea</name>
    <name type="common">Rayed Mediterranean limpet</name>
    <dbReference type="NCBI Taxonomy" id="87958"/>
    <lineage>
        <taxon>Eukaryota</taxon>
        <taxon>Metazoa</taxon>
        <taxon>Spiralia</taxon>
        <taxon>Lophotrochozoa</taxon>
        <taxon>Mollusca</taxon>
        <taxon>Gastropoda</taxon>
        <taxon>Patellogastropoda</taxon>
        <taxon>Patelloidea</taxon>
        <taxon>Patellidae</taxon>
        <taxon>Patella</taxon>
    </lineage>
</organism>
<evidence type="ECO:0000256" key="4">
    <source>
        <dbReference type="ARBA" id="ARBA00022448"/>
    </source>
</evidence>
<gene>
    <name evidence="13" type="ORF">SNE40_014698</name>
</gene>
<reference evidence="13 14" key="1">
    <citation type="submission" date="2024-01" db="EMBL/GenBank/DDBJ databases">
        <title>The genome of the rayed Mediterranean limpet Patella caerulea (Linnaeus, 1758).</title>
        <authorList>
            <person name="Anh-Thu Weber A."/>
            <person name="Halstead-Nussloch G."/>
        </authorList>
    </citation>
    <scope>NUCLEOTIDE SEQUENCE [LARGE SCALE GENOMIC DNA]</scope>
    <source>
        <strain evidence="13">AATW-2023a</strain>
        <tissue evidence="13">Whole specimen</tissue>
    </source>
</reference>
<evidence type="ECO:0000256" key="10">
    <source>
        <dbReference type="ARBA" id="ARBA00023136"/>
    </source>
</evidence>
<evidence type="ECO:0000256" key="8">
    <source>
        <dbReference type="ARBA" id="ARBA00022989"/>
    </source>
</evidence>
<evidence type="ECO:0000256" key="5">
    <source>
        <dbReference type="ARBA" id="ARBA00022692"/>
    </source>
</evidence>
<evidence type="ECO:0000256" key="12">
    <source>
        <dbReference type="SAM" id="Phobius"/>
    </source>
</evidence>
<keyword evidence="4" id="KW-0813">Transport</keyword>